<feature type="domain" description="RNA polymerase sigma factor 70 region 4 type 2" evidence="7">
    <location>
        <begin position="114"/>
        <end position="165"/>
    </location>
</feature>
<dbReference type="EMBL" id="CP012333">
    <property type="protein sequence ID" value="AKU95524.1"/>
    <property type="molecule type" value="Genomic_DNA"/>
</dbReference>
<dbReference type="Gene3D" id="1.10.1740.10">
    <property type="match status" value="1"/>
</dbReference>
<evidence type="ECO:0000256" key="1">
    <source>
        <dbReference type="ARBA" id="ARBA00010641"/>
    </source>
</evidence>
<dbReference type="NCBIfam" id="TIGR02937">
    <property type="entry name" value="sigma70-ECF"/>
    <property type="match status" value="1"/>
</dbReference>
<feature type="domain" description="RNA polymerase sigma-70 region 2" evidence="6">
    <location>
        <begin position="11"/>
        <end position="79"/>
    </location>
</feature>
<dbReference type="STRING" id="1391654.AKJ09_02188"/>
<dbReference type="AlphaFoldDB" id="A0A0K1PQY1"/>
<evidence type="ECO:0000313" key="8">
    <source>
        <dbReference type="EMBL" id="AKU95524.1"/>
    </source>
</evidence>
<dbReference type="InterPro" id="IPR014284">
    <property type="entry name" value="RNA_pol_sigma-70_dom"/>
</dbReference>
<evidence type="ECO:0000259" key="7">
    <source>
        <dbReference type="Pfam" id="PF08281"/>
    </source>
</evidence>
<dbReference type="PANTHER" id="PTHR43133:SF8">
    <property type="entry name" value="RNA POLYMERASE SIGMA FACTOR HI_1459-RELATED"/>
    <property type="match status" value="1"/>
</dbReference>
<evidence type="ECO:0000256" key="5">
    <source>
        <dbReference type="ARBA" id="ARBA00023163"/>
    </source>
</evidence>
<evidence type="ECO:0000256" key="2">
    <source>
        <dbReference type="ARBA" id="ARBA00023015"/>
    </source>
</evidence>
<dbReference type="KEGG" id="llu:AKJ09_02188"/>
<sequence>MAGDAQATHALVEALMPDAFRVAVATLGAKHPDLDDAVQLGIMEVMKRLATFRHEASFRTYALLIVSRTAIKVRRKSQRKSILAEKFRLSKGVETDEEVVDDTSDPVDQGLRRVLNELLATLPDVQAEALLMRVVLDYDLDEIATHAGVPVNTVRSRVRLAREALRRRIEADPELCALVAASGLPAVKGGPGDE</sequence>
<dbReference type="GO" id="GO:0003677">
    <property type="term" value="F:DNA binding"/>
    <property type="evidence" value="ECO:0007669"/>
    <property type="project" value="UniProtKB-KW"/>
</dbReference>
<keyword evidence="5" id="KW-0804">Transcription</keyword>
<dbReference type="Pfam" id="PF08281">
    <property type="entry name" value="Sigma70_r4_2"/>
    <property type="match status" value="1"/>
</dbReference>
<evidence type="ECO:0000313" key="9">
    <source>
        <dbReference type="Proteomes" id="UP000064967"/>
    </source>
</evidence>
<reference evidence="8 9" key="1">
    <citation type="submission" date="2015-08" db="EMBL/GenBank/DDBJ databases">
        <authorList>
            <person name="Babu N.S."/>
            <person name="Beckwith C.J."/>
            <person name="Beseler K.G."/>
            <person name="Brison A."/>
            <person name="Carone J.V."/>
            <person name="Caskin T.P."/>
            <person name="Diamond M."/>
            <person name="Durham M.E."/>
            <person name="Foxe J.M."/>
            <person name="Go M."/>
            <person name="Henderson B.A."/>
            <person name="Jones I.B."/>
            <person name="McGettigan J.A."/>
            <person name="Micheletti S.J."/>
            <person name="Nasrallah M.E."/>
            <person name="Ortiz D."/>
            <person name="Piller C.R."/>
            <person name="Privatt S.R."/>
            <person name="Schneider S.L."/>
            <person name="Sharp S."/>
            <person name="Smith T.C."/>
            <person name="Stanton J.D."/>
            <person name="Ullery H.E."/>
            <person name="Wilson R.J."/>
            <person name="Serrano M.G."/>
            <person name="Buck G."/>
            <person name="Lee V."/>
            <person name="Wang Y."/>
            <person name="Carvalho R."/>
            <person name="Voegtly L."/>
            <person name="Shi R."/>
            <person name="Duckworth R."/>
            <person name="Johnson A."/>
            <person name="Loviza R."/>
            <person name="Walstead R."/>
            <person name="Shah Z."/>
            <person name="Kiflezghi M."/>
            <person name="Wade K."/>
            <person name="Ball S.L."/>
            <person name="Bradley K.W."/>
            <person name="Asai D.J."/>
            <person name="Bowman C.A."/>
            <person name="Russell D.A."/>
            <person name="Pope W.H."/>
            <person name="Jacobs-Sera D."/>
            <person name="Hendrix R.W."/>
            <person name="Hatfull G.F."/>
        </authorList>
    </citation>
    <scope>NUCLEOTIDE SEQUENCE [LARGE SCALE GENOMIC DNA]</scope>
    <source>
        <strain evidence="8 9">DSM 27648</strain>
    </source>
</reference>
<dbReference type="GO" id="GO:0016987">
    <property type="term" value="F:sigma factor activity"/>
    <property type="evidence" value="ECO:0007669"/>
    <property type="project" value="UniProtKB-KW"/>
</dbReference>
<organism evidence="8 9">
    <name type="scientific">Labilithrix luteola</name>
    <dbReference type="NCBI Taxonomy" id="1391654"/>
    <lineage>
        <taxon>Bacteria</taxon>
        <taxon>Pseudomonadati</taxon>
        <taxon>Myxococcota</taxon>
        <taxon>Polyangia</taxon>
        <taxon>Polyangiales</taxon>
        <taxon>Labilitrichaceae</taxon>
        <taxon>Labilithrix</taxon>
    </lineage>
</organism>
<dbReference type="SUPFAM" id="SSF88659">
    <property type="entry name" value="Sigma3 and sigma4 domains of RNA polymerase sigma factors"/>
    <property type="match status" value="1"/>
</dbReference>
<protein>
    <submittedName>
        <fullName evidence="8">Putative Ecf-type RNA polymerase sigma factor</fullName>
    </submittedName>
</protein>
<evidence type="ECO:0000259" key="6">
    <source>
        <dbReference type="Pfam" id="PF04542"/>
    </source>
</evidence>
<keyword evidence="4" id="KW-0238">DNA-binding</keyword>
<dbReference type="Gene3D" id="1.10.10.10">
    <property type="entry name" value="Winged helix-like DNA-binding domain superfamily/Winged helix DNA-binding domain"/>
    <property type="match status" value="1"/>
</dbReference>
<keyword evidence="9" id="KW-1185">Reference proteome</keyword>
<dbReference type="SUPFAM" id="SSF88946">
    <property type="entry name" value="Sigma2 domain of RNA polymerase sigma factors"/>
    <property type="match status" value="1"/>
</dbReference>
<name>A0A0K1PQY1_9BACT</name>
<dbReference type="InterPro" id="IPR013249">
    <property type="entry name" value="RNA_pol_sigma70_r4_t2"/>
</dbReference>
<dbReference type="InterPro" id="IPR039425">
    <property type="entry name" value="RNA_pol_sigma-70-like"/>
</dbReference>
<dbReference type="InterPro" id="IPR036388">
    <property type="entry name" value="WH-like_DNA-bd_sf"/>
</dbReference>
<keyword evidence="3" id="KW-0731">Sigma factor</keyword>
<accession>A0A0K1PQY1</accession>
<dbReference type="GO" id="GO:0006352">
    <property type="term" value="P:DNA-templated transcription initiation"/>
    <property type="evidence" value="ECO:0007669"/>
    <property type="project" value="InterPro"/>
</dbReference>
<proteinExistence type="inferred from homology"/>
<dbReference type="Proteomes" id="UP000064967">
    <property type="component" value="Chromosome"/>
</dbReference>
<keyword evidence="2" id="KW-0805">Transcription regulation</keyword>
<comment type="similarity">
    <text evidence="1">Belongs to the sigma-70 factor family. ECF subfamily.</text>
</comment>
<gene>
    <name evidence="8" type="ORF">AKJ09_02188</name>
</gene>
<evidence type="ECO:0000256" key="3">
    <source>
        <dbReference type="ARBA" id="ARBA00023082"/>
    </source>
</evidence>
<dbReference type="InterPro" id="IPR013324">
    <property type="entry name" value="RNA_pol_sigma_r3/r4-like"/>
</dbReference>
<dbReference type="InterPro" id="IPR007627">
    <property type="entry name" value="RNA_pol_sigma70_r2"/>
</dbReference>
<dbReference type="Pfam" id="PF04542">
    <property type="entry name" value="Sigma70_r2"/>
    <property type="match status" value="1"/>
</dbReference>
<dbReference type="PANTHER" id="PTHR43133">
    <property type="entry name" value="RNA POLYMERASE ECF-TYPE SIGMA FACTO"/>
    <property type="match status" value="1"/>
</dbReference>
<dbReference type="InterPro" id="IPR013325">
    <property type="entry name" value="RNA_pol_sigma_r2"/>
</dbReference>
<evidence type="ECO:0000256" key="4">
    <source>
        <dbReference type="ARBA" id="ARBA00023125"/>
    </source>
</evidence>